<evidence type="ECO:0000256" key="7">
    <source>
        <dbReference type="SAM" id="MobiDB-lite"/>
    </source>
</evidence>
<keyword evidence="3 9" id="KW-0378">Hydrolase</keyword>
<dbReference type="CDD" id="cd06583">
    <property type="entry name" value="PGRP"/>
    <property type="match status" value="1"/>
</dbReference>
<evidence type="ECO:0000256" key="1">
    <source>
        <dbReference type="ARBA" id="ARBA00001561"/>
    </source>
</evidence>
<dbReference type="GO" id="GO:0030420">
    <property type="term" value="P:establishment of competence for transformation"/>
    <property type="evidence" value="ECO:0007669"/>
    <property type="project" value="UniProtKB-KW"/>
</dbReference>
<reference evidence="9 10" key="1">
    <citation type="submission" date="2015-09" db="EMBL/GenBank/DDBJ databases">
        <authorList>
            <person name="Jackson K.R."/>
            <person name="Lunt B.L."/>
            <person name="Fisher J.N.B."/>
            <person name="Gardner A.V."/>
            <person name="Bailey M.E."/>
            <person name="Deus L.M."/>
            <person name="Earl A.S."/>
            <person name="Gibby P.D."/>
            <person name="Hartmann K.A."/>
            <person name="Liu J.E."/>
            <person name="Manci A.M."/>
            <person name="Nielsen D.A."/>
            <person name="Solomon M.B."/>
            <person name="Breakwell D.P."/>
            <person name="Burnett S.H."/>
            <person name="Grose J.H."/>
        </authorList>
    </citation>
    <scope>NUCLEOTIDE SEQUENCE [LARGE SCALE GENOMIC DNA]</scope>
    <source>
        <strain evidence="9 10">CECT 7799</strain>
    </source>
</reference>
<dbReference type="EC" id="3.5.1.28" evidence="2"/>
<dbReference type="GO" id="GO:0008745">
    <property type="term" value="F:N-acetylmuramoyl-L-alanine amidase activity"/>
    <property type="evidence" value="ECO:0007669"/>
    <property type="project" value="UniProtKB-EC"/>
</dbReference>
<proteinExistence type="predicted"/>
<dbReference type="AlphaFoldDB" id="A0A0M7BBW9"/>
<organism evidence="9 10">
    <name type="scientific">Jannaschia seosinensis</name>
    <dbReference type="NCBI Taxonomy" id="313367"/>
    <lineage>
        <taxon>Bacteria</taxon>
        <taxon>Pseudomonadati</taxon>
        <taxon>Pseudomonadota</taxon>
        <taxon>Alphaproteobacteria</taxon>
        <taxon>Rhodobacterales</taxon>
        <taxon>Roseobacteraceae</taxon>
        <taxon>Jannaschia</taxon>
    </lineage>
</organism>
<evidence type="ECO:0000313" key="10">
    <source>
        <dbReference type="Proteomes" id="UP000049455"/>
    </source>
</evidence>
<evidence type="ECO:0000256" key="2">
    <source>
        <dbReference type="ARBA" id="ARBA00011901"/>
    </source>
</evidence>
<evidence type="ECO:0000259" key="8">
    <source>
        <dbReference type="SMART" id="SM00644"/>
    </source>
</evidence>
<dbReference type="OrthoDB" id="9799970at2"/>
<evidence type="ECO:0000256" key="3">
    <source>
        <dbReference type="ARBA" id="ARBA00022801"/>
    </source>
</evidence>
<dbReference type="InterPro" id="IPR002502">
    <property type="entry name" value="Amidase_domain"/>
</dbReference>
<dbReference type="STRING" id="313367.JSE7799_01476"/>
<dbReference type="GO" id="GO:0009254">
    <property type="term" value="P:peptidoglycan turnover"/>
    <property type="evidence" value="ECO:0007669"/>
    <property type="project" value="TreeGrafter"/>
</dbReference>
<dbReference type="InterPro" id="IPR036505">
    <property type="entry name" value="Amidase/PGRP_sf"/>
</dbReference>
<dbReference type="RefSeq" id="WP_055663041.1">
    <property type="nucleotide sequence ID" value="NZ_CYPR01000094.1"/>
</dbReference>
<evidence type="ECO:0000256" key="5">
    <source>
        <dbReference type="ARBA" id="ARBA00023287"/>
    </source>
</evidence>
<dbReference type="GO" id="GO:0030435">
    <property type="term" value="P:sporulation resulting in formation of a cellular spore"/>
    <property type="evidence" value="ECO:0007669"/>
    <property type="project" value="UniProtKB-KW"/>
</dbReference>
<dbReference type="Gene3D" id="3.40.80.10">
    <property type="entry name" value="Peptidoglycan recognition protein-like"/>
    <property type="match status" value="1"/>
</dbReference>
<dbReference type="SUPFAM" id="SSF55846">
    <property type="entry name" value="N-acetylmuramoyl-L-alanine amidase-like"/>
    <property type="match status" value="1"/>
</dbReference>
<sequence>MDRLTLGQSLNLSTDMIAAGRHNRSGRSMSPSHITIHNTSNTSAGADALAHARFVTQTGFYKINDRKHPVSWHYTVDDMRVVKHLPVNEVGFHAKSGNRRSIGIEICMHAGIDQNAANDRAARLVAALMHDLGILGAQVVTHKHWTNKPCPKLLLTEFDAFVAAAQGHFDAILHDPTESFDPPDVLLTAEELTAIRNFVDGGTEAIDDDTLEVEDPHPGTLDPETLQGPGV</sequence>
<gene>
    <name evidence="9" type="primary">cwlH</name>
    <name evidence="9" type="ORF">JSE7799_01476</name>
</gene>
<comment type="catalytic activity">
    <reaction evidence="1">
        <text>Hydrolyzes the link between N-acetylmuramoyl residues and L-amino acid residues in certain cell-wall glycopeptides.</text>
        <dbReference type="EC" id="3.5.1.28"/>
    </reaction>
</comment>
<dbReference type="EMBL" id="CYPR01000094">
    <property type="protein sequence ID" value="CUH38734.1"/>
    <property type="molecule type" value="Genomic_DNA"/>
</dbReference>
<dbReference type="PANTHER" id="PTHR30417">
    <property type="entry name" value="N-ACETYLMURAMOYL-L-ALANINE AMIDASE AMID"/>
    <property type="match status" value="1"/>
</dbReference>
<evidence type="ECO:0000313" key="9">
    <source>
        <dbReference type="EMBL" id="CUH38734.1"/>
    </source>
</evidence>
<dbReference type="Pfam" id="PF01510">
    <property type="entry name" value="Amidase_2"/>
    <property type="match status" value="1"/>
</dbReference>
<dbReference type="GO" id="GO:0071555">
    <property type="term" value="P:cell wall organization"/>
    <property type="evidence" value="ECO:0007669"/>
    <property type="project" value="UniProtKB-KW"/>
</dbReference>
<keyword evidence="5" id="KW-0178">Competence</keyword>
<dbReference type="InterPro" id="IPR051206">
    <property type="entry name" value="NAMLAA_amidase_2"/>
</dbReference>
<keyword evidence="6" id="KW-0961">Cell wall biogenesis/degradation</keyword>
<dbReference type="Proteomes" id="UP000049455">
    <property type="component" value="Unassembled WGS sequence"/>
</dbReference>
<accession>A0A0M7BBW9</accession>
<dbReference type="SMART" id="SM00644">
    <property type="entry name" value="Ami_2"/>
    <property type="match status" value="1"/>
</dbReference>
<protein>
    <recommendedName>
        <fullName evidence="2">N-acetylmuramoyl-L-alanine amidase</fullName>
        <ecNumber evidence="2">3.5.1.28</ecNumber>
    </recommendedName>
</protein>
<keyword evidence="10" id="KW-1185">Reference proteome</keyword>
<dbReference type="PANTHER" id="PTHR30417:SF11">
    <property type="entry name" value="N-ACETYLMURAMOYL-L-ALANINE AMIDASE XLYA"/>
    <property type="match status" value="1"/>
</dbReference>
<name>A0A0M7BBW9_9RHOB</name>
<feature type="domain" description="N-acetylmuramoyl-L-alanine amidase" evidence="8">
    <location>
        <begin position="19"/>
        <end position="152"/>
    </location>
</feature>
<evidence type="ECO:0000256" key="4">
    <source>
        <dbReference type="ARBA" id="ARBA00022969"/>
    </source>
</evidence>
<evidence type="ECO:0000256" key="6">
    <source>
        <dbReference type="ARBA" id="ARBA00023316"/>
    </source>
</evidence>
<dbReference type="GO" id="GO:0009253">
    <property type="term" value="P:peptidoglycan catabolic process"/>
    <property type="evidence" value="ECO:0007669"/>
    <property type="project" value="InterPro"/>
</dbReference>
<keyword evidence="4" id="KW-0749">Sporulation</keyword>
<feature type="region of interest" description="Disordered" evidence="7">
    <location>
        <begin position="209"/>
        <end position="231"/>
    </location>
</feature>